<keyword evidence="2" id="KW-1185">Reference proteome</keyword>
<comment type="caution">
    <text evidence="1">The sequence shown here is derived from an EMBL/GenBank/DDBJ whole genome shotgun (WGS) entry which is preliminary data.</text>
</comment>
<dbReference type="Proteomes" id="UP000886520">
    <property type="component" value="Chromosome 6"/>
</dbReference>
<gene>
    <name evidence="1" type="ORF">GOP47_0006060</name>
</gene>
<dbReference type="AlphaFoldDB" id="A0A9D4V278"/>
<dbReference type="EMBL" id="JABFUD020000006">
    <property type="protein sequence ID" value="KAI5078389.1"/>
    <property type="molecule type" value="Genomic_DNA"/>
</dbReference>
<reference evidence="1" key="1">
    <citation type="submission" date="2021-01" db="EMBL/GenBank/DDBJ databases">
        <title>Adiantum capillus-veneris genome.</title>
        <authorList>
            <person name="Fang Y."/>
            <person name="Liao Q."/>
        </authorList>
    </citation>
    <scope>NUCLEOTIDE SEQUENCE</scope>
    <source>
        <strain evidence="1">H3</strain>
        <tissue evidence="1">Leaf</tissue>
    </source>
</reference>
<accession>A0A9D4V278</accession>
<organism evidence="1 2">
    <name type="scientific">Adiantum capillus-veneris</name>
    <name type="common">Maidenhair fern</name>
    <dbReference type="NCBI Taxonomy" id="13818"/>
    <lineage>
        <taxon>Eukaryota</taxon>
        <taxon>Viridiplantae</taxon>
        <taxon>Streptophyta</taxon>
        <taxon>Embryophyta</taxon>
        <taxon>Tracheophyta</taxon>
        <taxon>Polypodiopsida</taxon>
        <taxon>Polypodiidae</taxon>
        <taxon>Polypodiales</taxon>
        <taxon>Pteridineae</taxon>
        <taxon>Pteridaceae</taxon>
        <taxon>Vittarioideae</taxon>
        <taxon>Adiantum</taxon>
    </lineage>
</organism>
<name>A0A9D4V278_ADICA</name>
<protein>
    <submittedName>
        <fullName evidence="1">Uncharacterized protein</fullName>
    </submittedName>
</protein>
<evidence type="ECO:0000313" key="1">
    <source>
        <dbReference type="EMBL" id="KAI5078389.1"/>
    </source>
</evidence>
<proteinExistence type="predicted"/>
<sequence length="97" mass="11135">MFSFPNSASHPEEGLDSEANVSVLIASSFWEQKSCKTVQILKFLGVIDLHMSCCEQQSWKTVQSLAVFSWIYTICLQIINSLVEMETALRRWEEEDD</sequence>
<evidence type="ECO:0000313" key="2">
    <source>
        <dbReference type="Proteomes" id="UP000886520"/>
    </source>
</evidence>